<keyword evidence="5 10" id="KW-0573">Peptidoglycan synthesis</keyword>
<evidence type="ECO:0000256" key="7">
    <source>
        <dbReference type="ARBA" id="ARBA00023136"/>
    </source>
</evidence>
<evidence type="ECO:0000256" key="3">
    <source>
        <dbReference type="ARBA" id="ARBA00022692"/>
    </source>
</evidence>
<dbReference type="InterPro" id="IPR051050">
    <property type="entry name" value="Lipid_II_flippase_MurJ/MviN"/>
</dbReference>
<dbReference type="Pfam" id="PF03023">
    <property type="entry name" value="MurJ"/>
    <property type="match status" value="1"/>
</dbReference>
<name>A0A423PIV2_9GAMM</name>
<dbReference type="PIRSF" id="PIRSF002869">
    <property type="entry name" value="MviN"/>
    <property type="match status" value="1"/>
</dbReference>
<feature type="transmembrane region" description="Helical" evidence="10">
    <location>
        <begin position="306"/>
        <end position="326"/>
    </location>
</feature>
<comment type="subcellular location">
    <subcellularLocation>
        <location evidence="10">Cell inner membrane</location>
        <topology evidence="10">Multi-pass membrane protein</topology>
    </subcellularLocation>
    <subcellularLocation>
        <location evidence="1">Cell membrane</location>
        <topology evidence="1">Multi-pass membrane protein</topology>
    </subcellularLocation>
</comment>
<dbReference type="UniPathway" id="UPA00219"/>
<dbReference type="GO" id="GO:0008360">
    <property type="term" value="P:regulation of cell shape"/>
    <property type="evidence" value="ECO:0007669"/>
    <property type="project" value="UniProtKB-UniRule"/>
</dbReference>
<dbReference type="Proteomes" id="UP000285123">
    <property type="component" value="Unassembled WGS sequence"/>
</dbReference>
<keyword evidence="2 10" id="KW-1003">Cell membrane</keyword>
<evidence type="ECO:0000256" key="9">
    <source>
        <dbReference type="ARBA" id="ARBA00061532"/>
    </source>
</evidence>
<gene>
    <name evidence="10" type="primary">murJ</name>
    <name evidence="12" type="ORF">SAHL_14375</name>
</gene>
<evidence type="ECO:0000256" key="6">
    <source>
        <dbReference type="ARBA" id="ARBA00022989"/>
    </source>
</evidence>
<dbReference type="PANTHER" id="PTHR47019">
    <property type="entry name" value="LIPID II FLIPPASE MURJ"/>
    <property type="match status" value="1"/>
</dbReference>
<comment type="function">
    <text evidence="8 10 11">Involved in peptidoglycan biosynthesis. Transports lipid-linked peptidoglycan precursors from the inner to the outer leaflet of the cytoplasmic membrane.</text>
</comment>
<dbReference type="GO" id="GO:0005886">
    <property type="term" value="C:plasma membrane"/>
    <property type="evidence" value="ECO:0007669"/>
    <property type="project" value="UniProtKB-SubCell"/>
</dbReference>
<dbReference type="NCBIfam" id="TIGR01695">
    <property type="entry name" value="murJ_mviN"/>
    <property type="match status" value="1"/>
</dbReference>
<dbReference type="GO" id="GO:0009252">
    <property type="term" value="P:peptidoglycan biosynthetic process"/>
    <property type="evidence" value="ECO:0007669"/>
    <property type="project" value="UniProtKB-UniRule"/>
</dbReference>
<evidence type="ECO:0000313" key="12">
    <source>
        <dbReference type="EMBL" id="ROO25515.1"/>
    </source>
</evidence>
<keyword evidence="10" id="KW-0997">Cell inner membrane</keyword>
<dbReference type="PANTHER" id="PTHR47019:SF1">
    <property type="entry name" value="LIPID II FLIPPASE MURJ"/>
    <property type="match status" value="1"/>
</dbReference>
<dbReference type="EMBL" id="AYKF01000113">
    <property type="protein sequence ID" value="ROO25515.1"/>
    <property type="molecule type" value="Genomic_DNA"/>
</dbReference>
<feature type="transmembrane region" description="Helical" evidence="10">
    <location>
        <begin position="440"/>
        <end position="460"/>
    </location>
</feature>
<evidence type="ECO:0000256" key="4">
    <source>
        <dbReference type="ARBA" id="ARBA00022960"/>
    </source>
</evidence>
<evidence type="ECO:0000256" key="2">
    <source>
        <dbReference type="ARBA" id="ARBA00022475"/>
    </source>
</evidence>
<keyword evidence="10 11" id="KW-0813">Transport</keyword>
<feature type="transmembrane region" description="Helical" evidence="10">
    <location>
        <begin position="221"/>
        <end position="246"/>
    </location>
</feature>
<evidence type="ECO:0000256" key="5">
    <source>
        <dbReference type="ARBA" id="ARBA00022984"/>
    </source>
</evidence>
<dbReference type="PRINTS" id="PR01806">
    <property type="entry name" value="VIRFACTRMVIN"/>
</dbReference>
<keyword evidence="6 10" id="KW-1133">Transmembrane helix</keyword>
<evidence type="ECO:0000256" key="1">
    <source>
        <dbReference type="ARBA" id="ARBA00004651"/>
    </source>
</evidence>
<feature type="transmembrane region" description="Helical" evidence="10">
    <location>
        <begin position="179"/>
        <end position="200"/>
    </location>
</feature>
<evidence type="ECO:0000256" key="11">
    <source>
        <dbReference type="PIRNR" id="PIRNR002869"/>
    </source>
</evidence>
<feature type="transmembrane region" description="Helical" evidence="10">
    <location>
        <begin position="346"/>
        <end position="367"/>
    </location>
</feature>
<feature type="transmembrane region" description="Helical" evidence="10">
    <location>
        <begin position="408"/>
        <end position="428"/>
    </location>
</feature>
<comment type="caution">
    <text evidence="12">The sequence shown here is derived from an EMBL/GenBank/DDBJ whole genome shotgun (WGS) entry which is preliminary data.</text>
</comment>
<evidence type="ECO:0000256" key="8">
    <source>
        <dbReference type="ARBA" id="ARBA00060041"/>
    </source>
</evidence>
<comment type="pathway">
    <text evidence="10">Cell wall biogenesis; peptidoglycan biosynthesis.</text>
</comment>
<comment type="similarity">
    <text evidence="9 10 11">Belongs to the MurJ/MviN family.</text>
</comment>
<evidence type="ECO:0000256" key="10">
    <source>
        <dbReference type="HAMAP-Rule" id="MF_02078"/>
    </source>
</evidence>
<accession>A0A423PIV2</accession>
<sequence>MVGVMTLASRVFGFLRDMAFAILFGAGPGMDAFLVAFKIPNFMRRLFAEGAFAQSFVPVLSSTKSRDGTEATQDLINVVAGTLGVILIGVTVVGIVGAPLLIYLFAPGFAGATEQFDLAVDLLRLTFPYLLFISLTAFAGGILNTYGQFAVPAFTPVLLNLSLISVAIGLAPWFARPEIALAIGVLIAGVVQLAFQLPFLARLGHFPRPRWGWHDPQVRRILSLMLPILFGSSVAQINLMLDTIVASFLASGSVSWLYYADRLMEFPLGVFSIAIATVILPNLSARHASRSAAAFSDTLDWALKMIVLLGLPAMIGLFVLAGPLVATLFNYRSFTGHDALMSQYALMAYAFGFMGFSLVKVLVTGFFSREDSRTPVRCGVISMVSAMAMNLLFVGAFTALSLPAPHAGLALATSLGAFVNAGLLYRYLRRDRVYTPGSDWRWLALRVLLGCAAMAAVLVYGAADLDVWVGRAALQRVGWLFAWVGAGIGVYFLVLALAGVRPRHLALPAER</sequence>
<proteinExistence type="inferred from homology"/>
<feature type="transmembrane region" description="Helical" evidence="10">
    <location>
        <begin position="75"/>
        <end position="106"/>
    </location>
</feature>
<dbReference type="InterPro" id="IPR004268">
    <property type="entry name" value="MurJ"/>
</dbReference>
<keyword evidence="3 10" id="KW-0812">Transmembrane</keyword>
<feature type="transmembrane region" description="Helical" evidence="10">
    <location>
        <begin position="20"/>
        <end position="37"/>
    </location>
</feature>
<dbReference type="HAMAP" id="MF_02078">
    <property type="entry name" value="MurJ_MviN"/>
    <property type="match status" value="1"/>
</dbReference>
<dbReference type="GO" id="GO:0034204">
    <property type="term" value="P:lipid translocation"/>
    <property type="evidence" value="ECO:0007669"/>
    <property type="project" value="TreeGrafter"/>
</dbReference>
<organism evidence="12 13">
    <name type="scientific">Salinisphaera orenii YIM 95161</name>
    <dbReference type="NCBI Taxonomy" id="1051139"/>
    <lineage>
        <taxon>Bacteria</taxon>
        <taxon>Pseudomonadati</taxon>
        <taxon>Pseudomonadota</taxon>
        <taxon>Gammaproteobacteria</taxon>
        <taxon>Salinisphaerales</taxon>
        <taxon>Salinisphaeraceae</taxon>
        <taxon>Salinisphaera</taxon>
    </lineage>
</organism>
<dbReference type="CDD" id="cd13123">
    <property type="entry name" value="MATE_MurJ_like"/>
    <property type="match status" value="1"/>
</dbReference>
<feature type="transmembrane region" description="Helical" evidence="10">
    <location>
        <begin position="266"/>
        <end position="285"/>
    </location>
</feature>
<evidence type="ECO:0000313" key="13">
    <source>
        <dbReference type="Proteomes" id="UP000285123"/>
    </source>
</evidence>
<dbReference type="GO" id="GO:0015648">
    <property type="term" value="F:lipid-linked peptidoglycan transporter activity"/>
    <property type="evidence" value="ECO:0007669"/>
    <property type="project" value="UniProtKB-UniRule"/>
</dbReference>
<keyword evidence="7 10" id="KW-0472">Membrane</keyword>
<feature type="transmembrane region" description="Helical" evidence="10">
    <location>
        <begin position="480"/>
        <end position="500"/>
    </location>
</feature>
<feature type="transmembrane region" description="Helical" evidence="10">
    <location>
        <begin position="153"/>
        <end position="173"/>
    </location>
</feature>
<dbReference type="AlphaFoldDB" id="A0A423PIV2"/>
<feature type="transmembrane region" description="Helical" evidence="10">
    <location>
        <begin position="379"/>
        <end position="402"/>
    </location>
</feature>
<feature type="transmembrane region" description="Helical" evidence="10">
    <location>
        <begin position="126"/>
        <end position="146"/>
    </location>
</feature>
<reference evidence="12 13" key="1">
    <citation type="submission" date="2013-10" db="EMBL/GenBank/DDBJ databases">
        <title>Salinisphaera halophila YIM 95161 Genome Sequencing.</title>
        <authorList>
            <person name="Lai Q."/>
            <person name="Li C."/>
            <person name="Shao Z."/>
        </authorList>
    </citation>
    <scope>NUCLEOTIDE SEQUENCE [LARGE SCALE GENOMIC DNA]</scope>
    <source>
        <strain evidence="12 13">YIM 95161</strain>
    </source>
</reference>
<keyword evidence="10 11" id="KW-0961">Cell wall biogenesis/degradation</keyword>
<dbReference type="GO" id="GO:0071555">
    <property type="term" value="P:cell wall organization"/>
    <property type="evidence" value="ECO:0007669"/>
    <property type="project" value="UniProtKB-UniRule"/>
</dbReference>
<keyword evidence="4 10" id="KW-0133">Cell shape</keyword>
<protein>
    <recommendedName>
        <fullName evidence="10">Probable lipid II flippase MurJ</fullName>
    </recommendedName>
</protein>